<name>A0A3P5YPU5_BRACM</name>
<reference evidence="1" key="1">
    <citation type="submission" date="2018-11" db="EMBL/GenBank/DDBJ databases">
        <authorList>
            <consortium name="Genoscope - CEA"/>
            <person name="William W."/>
        </authorList>
    </citation>
    <scope>NUCLEOTIDE SEQUENCE</scope>
</reference>
<dbReference type="AlphaFoldDB" id="A0A3P5YPU5"/>
<dbReference type="GO" id="GO:0009786">
    <property type="term" value="P:regulation of asymmetric cell division"/>
    <property type="evidence" value="ECO:0007669"/>
    <property type="project" value="InterPro"/>
</dbReference>
<evidence type="ECO:0008006" key="2">
    <source>
        <dbReference type="Google" id="ProtNLM"/>
    </source>
</evidence>
<dbReference type="InterPro" id="IPR040378">
    <property type="entry name" value="BASL"/>
</dbReference>
<sequence>MNDLQSQSDKMFMDKKVSACDLQEIVVCNCKEPTQIVVKDICVDEGVPMVHEKFLFNKEETVKVEDNKPEECADTKDVMELVVTGDEVGCEKPPPENVVAESESVSNKALTLRDIISMEDSNKPLNNVNTYEPEGGLGRDIEERKTVEKKSVSWRYLPSETVELENQRLSNVLVEDSYDHHHLFSSYEFGARSFSEAAEPGLAHITYSGPISISGSLSARSDGSTVSANSFAFPVSKAQTLIVKNPFSNGRSSLGKLEEEEEDETEEEAGLALSLSKLSTSKKDNKMGSIYLNTRRDETEKTLSSHKSANVLLPVSTNFVKLADMVEVEWVVFLEKFQELLDSAFAERQTMTLRSSQRLGTSCQF</sequence>
<protein>
    <recommendedName>
        <fullName evidence="2">1-phosphatidylinositol 4-kinase</fullName>
    </recommendedName>
</protein>
<proteinExistence type="predicted"/>
<dbReference type="PANTHER" id="PTHR33914">
    <property type="entry name" value="18S PRE-RIBOSOMAL ASSEMBLY PROTEIN GAR2-LIKE PROTEIN"/>
    <property type="match status" value="1"/>
</dbReference>
<dbReference type="PANTHER" id="PTHR33914:SF2">
    <property type="entry name" value="OS02G0582100 PROTEIN"/>
    <property type="match status" value="1"/>
</dbReference>
<dbReference type="EMBL" id="LR031569">
    <property type="protein sequence ID" value="VDC65624.1"/>
    <property type="molecule type" value="Genomic_DNA"/>
</dbReference>
<organism evidence="1">
    <name type="scientific">Brassica campestris</name>
    <name type="common">Field mustard</name>
    <dbReference type="NCBI Taxonomy" id="3711"/>
    <lineage>
        <taxon>Eukaryota</taxon>
        <taxon>Viridiplantae</taxon>
        <taxon>Streptophyta</taxon>
        <taxon>Embryophyta</taxon>
        <taxon>Tracheophyta</taxon>
        <taxon>Spermatophyta</taxon>
        <taxon>Magnoliopsida</taxon>
        <taxon>eudicotyledons</taxon>
        <taxon>Gunneridae</taxon>
        <taxon>Pentapetalae</taxon>
        <taxon>rosids</taxon>
        <taxon>malvids</taxon>
        <taxon>Brassicales</taxon>
        <taxon>Brassicaceae</taxon>
        <taxon>Brassiceae</taxon>
        <taxon>Brassica</taxon>
    </lineage>
</organism>
<evidence type="ECO:0000313" key="1">
    <source>
        <dbReference type="EMBL" id="VDC65624.1"/>
    </source>
</evidence>
<accession>A0A3P5YPU5</accession>
<gene>
    <name evidence="1" type="ORF">BRAA06T24164Z</name>
</gene>